<proteinExistence type="inferred from homology"/>
<dbReference type="PROSITE" id="PS01347">
    <property type="entry name" value="MRAY_1"/>
    <property type="match status" value="1"/>
</dbReference>
<dbReference type="InterPro" id="IPR003524">
    <property type="entry name" value="PNAcMuramoyl-5peptid_Trfase"/>
</dbReference>
<keyword evidence="7" id="KW-0133">Cell shape</keyword>
<gene>
    <name evidence="7" type="primary">mraY</name>
    <name evidence="10" type="ORF">EDD63_1323</name>
</gene>
<comment type="function">
    <text evidence="7">Catalyzes the initial step of the lipid cycle reactions in the biosynthesis of the cell wall peptidoglycan: transfers peptidoglycan precursor phospho-MurNAc-pentapeptide from UDP-MurNAc-pentapeptide onto the lipid carrier undecaprenyl phosphate, yielding undecaprenyl-pyrophosphoryl-MurNAc-pentapeptide, known as lipid I.</text>
</comment>
<dbReference type="GO" id="GO:0008360">
    <property type="term" value="P:regulation of cell shape"/>
    <property type="evidence" value="ECO:0007669"/>
    <property type="project" value="UniProtKB-KW"/>
</dbReference>
<comment type="subcellular location">
    <subcellularLocation>
        <location evidence="7">Cell membrane</location>
        <topology evidence="7">Multi-pass membrane protein</topology>
    </subcellularLocation>
    <subcellularLocation>
        <location evidence="1">Membrane</location>
        <topology evidence="1">Multi-pass membrane protein</topology>
    </subcellularLocation>
</comment>
<evidence type="ECO:0000313" key="10">
    <source>
        <dbReference type="EMBL" id="TDW14747.1"/>
    </source>
</evidence>
<sequence>MEAILYFGVSLIAVLLIMPVLIPVLHKIKFSQSEREEGLESHKIKTGTPTMGGLIFIVVPVILAIAINPSILQDVKMITVLVAYVGYGLIGFIDDFIIVVQKNNNGLPPRIKFLLQAALAICLYLIYKSYGDNTLWIPILHMDINIGFFFFLLVFLMFTAESNAVNLTDGLDGLCAGTVLIALIPFAAFAYQDNQMNLFYFILAVAGSLIGYLRFNIHPAKIFMGDTGSLALGGLLAAIALVLRKEILLVIIGGLFLMETLSVTIQVLSFKTRGKRVFRMAPLHHHFEMGGMKETKVVWMFYGISVVLAILGYVIGVI</sequence>
<dbReference type="Pfam" id="PF00953">
    <property type="entry name" value="Glycos_transf_4"/>
    <property type="match status" value="1"/>
</dbReference>
<feature type="transmembrane region" description="Helical" evidence="7">
    <location>
        <begin position="6"/>
        <end position="25"/>
    </location>
</feature>
<dbReference type="PANTHER" id="PTHR22926:SF5">
    <property type="entry name" value="PHOSPHO-N-ACETYLMURAMOYL-PENTAPEPTIDE-TRANSFERASE HOMOLOG"/>
    <property type="match status" value="1"/>
</dbReference>
<comment type="pathway">
    <text evidence="7">Cell wall biogenesis; peptidoglycan biosynthesis.</text>
</comment>
<keyword evidence="7 9" id="KW-0479">Metal-binding</keyword>
<keyword evidence="4 7" id="KW-0812">Transmembrane</keyword>
<protein>
    <recommendedName>
        <fullName evidence="7 8">Phospho-N-acetylmuramoyl-pentapeptide-transferase</fullName>
        <ecNumber evidence="7 8">2.7.8.13</ecNumber>
    </recommendedName>
    <alternativeName>
        <fullName evidence="7">UDP-MurNAc-pentapeptide phosphotransferase</fullName>
    </alternativeName>
</protein>
<feature type="transmembrane region" description="Helical" evidence="7">
    <location>
        <begin position="170"/>
        <end position="191"/>
    </location>
</feature>
<dbReference type="GO" id="GO:0008963">
    <property type="term" value="F:phospho-N-acetylmuramoyl-pentapeptide-transferase activity"/>
    <property type="evidence" value="ECO:0007669"/>
    <property type="project" value="UniProtKB-UniRule"/>
</dbReference>
<comment type="caution">
    <text evidence="10">The sequence shown here is derived from an EMBL/GenBank/DDBJ whole genome shotgun (WGS) entry which is preliminary data.</text>
</comment>
<dbReference type="UniPathway" id="UPA00219"/>
<dbReference type="CDD" id="cd06852">
    <property type="entry name" value="GT_MraY"/>
    <property type="match status" value="1"/>
</dbReference>
<dbReference type="GO" id="GO:0051301">
    <property type="term" value="P:cell division"/>
    <property type="evidence" value="ECO:0007669"/>
    <property type="project" value="UniProtKB-KW"/>
</dbReference>
<comment type="similarity">
    <text evidence="2 7">Belongs to the glycosyltransferase 4 family. MraY subfamily.</text>
</comment>
<evidence type="ECO:0000256" key="4">
    <source>
        <dbReference type="ARBA" id="ARBA00022692"/>
    </source>
</evidence>
<evidence type="ECO:0000313" key="11">
    <source>
        <dbReference type="Proteomes" id="UP000294743"/>
    </source>
</evidence>
<keyword evidence="7 9" id="KW-0460">Magnesium</keyword>
<feature type="transmembrane region" description="Helical" evidence="7">
    <location>
        <begin position="77"/>
        <end position="99"/>
    </location>
</feature>
<dbReference type="GO" id="GO:0051992">
    <property type="term" value="F:UDP-N-acetylmuramoyl-L-alanyl-D-glutamyl-meso-2,6-diaminopimelyl-D-alanyl-D-alanine:undecaprenyl-phosphate transferase activity"/>
    <property type="evidence" value="ECO:0007669"/>
    <property type="project" value="RHEA"/>
</dbReference>
<dbReference type="PANTHER" id="PTHR22926">
    <property type="entry name" value="PHOSPHO-N-ACETYLMURAMOYL-PENTAPEPTIDE-TRANSFERASE"/>
    <property type="match status" value="1"/>
</dbReference>
<dbReference type="GO" id="GO:0005886">
    <property type="term" value="C:plasma membrane"/>
    <property type="evidence" value="ECO:0007669"/>
    <property type="project" value="UniProtKB-SubCell"/>
</dbReference>
<dbReference type="NCBIfam" id="TIGR00445">
    <property type="entry name" value="mraY"/>
    <property type="match status" value="1"/>
</dbReference>
<keyword evidence="7" id="KW-0573">Peptidoglycan synthesis</keyword>
<feature type="binding site" evidence="9">
    <location>
        <position position="166"/>
    </location>
    <ligand>
        <name>Mg(2+)</name>
        <dbReference type="ChEBI" id="CHEBI:18420"/>
    </ligand>
</feature>
<dbReference type="PROSITE" id="PS01348">
    <property type="entry name" value="MRAY_2"/>
    <property type="match status" value="1"/>
</dbReference>
<dbReference type="GO" id="GO:0009252">
    <property type="term" value="P:peptidoglycan biosynthetic process"/>
    <property type="evidence" value="ECO:0007669"/>
    <property type="project" value="UniProtKB-UniRule"/>
</dbReference>
<name>A0A4R7ZB63_9FIRM</name>
<keyword evidence="3 7" id="KW-0808">Transferase</keyword>
<comment type="catalytic activity">
    <reaction evidence="7">
        <text>UDP-N-acetyl-alpha-D-muramoyl-L-alanyl-gamma-D-glutamyl-meso-2,6-diaminopimeloyl-D-alanyl-D-alanine + di-trans,octa-cis-undecaprenyl phosphate = di-trans,octa-cis-undecaprenyl diphospho-N-acetyl-alpha-D-muramoyl-L-alanyl-D-glutamyl-meso-2,6-diaminopimeloyl-D-alanyl-D-alanine + UMP</text>
        <dbReference type="Rhea" id="RHEA:28386"/>
        <dbReference type="ChEBI" id="CHEBI:57865"/>
        <dbReference type="ChEBI" id="CHEBI:60392"/>
        <dbReference type="ChEBI" id="CHEBI:61386"/>
        <dbReference type="ChEBI" id="CHEBI:61387"/>
        <dbReference type="EC" id="2.7.8.13"/>
    </reaction>
</comment>
<evidence type="ECO:0000256" key="7">
    <source>
        <dbReference type="HAMAP-Rule" id="MF_00038"/>
    </source>
</evidence>
<evidence type="ECO:0000256" key="2">
    <source>
        <dbReference type="ARBA" id="ARBA00005583"/>
    </source>
</evidence>
<keyword evidence="6 7" id="KW-0472">Membrane</keyword>
<organism evidence="10 11">
    <name type="scientific">Breznakia blatticola</name>
    <dbReference type="NCBI Taxonomy" id="1754012"/>
    <lineage>
        <taxon>Bacteria</taxon>
        <taxon>Bacillati</taxon>
        <taxon>Bacillota</taxon>
        <taxon>Erysipelotrichia</taxon>
        <taxon>Erysipelotrichales</taxon>
        <taxon>Erysipelotrichaceae</taxon>
        <taxon>Breznakia</taxon>
    </lineage>
</organism>
<keyword evidence="7" id="KW-0961">Cell wall biogenesis/degradation</keyword>
<feature type="transmembrane region" description="Helical" evidence="7">
    <location>
        <begin position="139"/>
        <end position="158"/>
    </location>
</feature>
<evidence type="ECO:0000256" key="9">
    <source>
        <dbReference type="PIRSR" id="PIRSR600715-1"/>
    </source>
</evidence>
<keyword evidence="7" id="KW-0131">Cell cycle</keyword>
<dbReference type="EMBL" id="SODD01000032">
    <property type="protein sequence ID" value="TDW14747.1"/>
    <property type="molecule type" value="Genomic_DNA"/>
</dbReference>
<feature type="transmembrane region" description="Helical" evidence="7">
    <location>
        <begin position="51"/>
        <end position="71"/>
    </location>
</feature>
<dbReference type="HAMAP" id="MF_00038">
    <property type="entry name" value="MraY"/>
    <property type="match status" value="1"/>
</dbReference>
<comment type="cofactor">
    <cofactor evidence="7 9">
        <name>Mg(2+)</name>
        <dbReference type="ChEBI" id="CHEBI:18420"/>
    </cofactor>
</comment>
<keyword evidence="5 7" id="KW-1133">Transmembrane helix</keyword>
<dbReference type="InterPro" id="IPR000715">
    <property type="entry name" value="Glycosyl_transferase_4"/>
</dbReference>
<feature type="transmembrane region" description="Helical" evidence="7">
    <location>
        <begin position="297"/>
        <end position="316"/>
    </location>
</feature>
<dbReference type="GO" id="GO:0046872">
    <property type="term" value="F:metal ion binding"/>
    <property type="evidence" value="ECO:0007669"/>
    <property type="project" value="UniProtKB-KW"/>
</dbReference>
<keyword evidence="7" id="KW-1003">Cell membrane</keyword>
<accession>A0A4R7ZB63</accession>
<reference evidence="10 11" key="1">
    <citation type="submission" date="2019-03" db="EMBL/GenBank/DDBJ databases">
        <title>Genomic Encyclopedia of Type Strains, Phase IV (KMG-IV): sequencing the most valuable type-strain genomes for metagenomic binning, comparative biology and taxonomic classification.</title>
        <authorList>
            <person name="Goeker M."/>
        </authorList>
    </citation>
    <scope>NUCLEOTIDE SEQUENCE [LARGE SCALE GENOMIC DNA]</scope>
    <source>
        <strain evidence="10 11">DSM 28867</strain>
    </source>
</reference>
<dbReference type="OrthoDB" id="9805475at2"/>
<dbReference type="GO" id="GO:0071555">
    <property type="term" value="P:cell wall organization"/>
    <property type="evidence" value="ECO:0007669"/>
    <property type="project" value="UniProtKB-KW"/>
</dbReference>
<dbReference type="InterPro" id="IPR018480">
    <property type="entry name" value="PNAcMuramoyl-5peptid_Trfase_CS"/>
</dbReference>
<feature type="transmembrane region" description="Helical" evidence="7">
    <location>
        <begin position="197"/>
        <end position="215"/>
    </location>
</feature>
<keyword evidence="7" id="KW-0132">Cell division</keyword>
<keyword evidence="11" id="KW-1185">Reference proteome</keyword>
<evidence type="ECO:0000256" key="1">
    <source>
        <dbReference type="ARBA" id="ARBA00004141"/>
    </source>
</evidence>
<dbReference type="RefSeq" id="WP_134170388.1">
    <property type="nucleotide sequence ID" value="NZ_SODD01000032.1"/>
</dbReference>
<dbReference type="Proteomes" id="UP000294743">
    <property type="component" value="Unassembled WGS sequence"/>
</dbReference>
<feature type="binding site" evidence="9">
    <location>
        <position position="226"/>
    </location>
    <ligand>
        <name>Mg(2+)</name>
        <dbReference type="ChEBI" id="CHEBI:18420"/>
    </ligand>
</feature>
<evidence type="ECO:0000256" key="5">
    <source>
        <dbReference type="ARBA" id="ARBA00022989"/>
    </source>
</evidence>
<evidence type="ECO:0000256" key="6">
    <source>
        <dbReference type="ARBA" id="ARBA00023136"/>
    </source>
</evidence>
<dbReference type="EC" id="2.7.8.13" evidence="7 8"/>
<feature type="transmembrane region" description="Helical" evidence="7">
    <location>
        <begin position="247"/>
        <end position="270"/>
    </location>
</feature>
<evidence type="ECO:0000256" key="8">
    <source>
        <dbReference type="NCBIfam" id="TIGR00445"/>
    </source>
</evidence>
<evidence type="ECO:0000256" key="3">
    <source>
        <dbReference type="ARBA" id="ARBA00022679"/>
    </source>
</evidence>
<dbReference type="AlphaFoldDB" id="A0A4R7ZB63"/>
<feature type="transmembrane region" description="Helical" evidence="7">
    <location>
        <begin position="111"/>
        <end position="127"/>
    </location>
</feature>
<feature type="transmembrane region" description="Helical" evidence="7">
    <location>
        <begin position="222"/>
        <end position="241"/>
    </location>
</feature>